<dbReference type="InterPro" id="IPR003141">
    <property type="entry name" value="Pol/His_phosphatase_N"/>
</dbReference>
<organism evidence="7 8">
    <name type="scientific">Pedobacter frigoris</name>
    <dbReference type="NCBI Taxonomy" id="2571272"/>
    <lineage>
        <taxon>Bacteria</taxon>
        <taxon>Pseudomonadati</taxon>
        <taxon>Bacteroidota</taxon>
        <taxon>Sphingobacteriia</taxon>
        <taxon>Sphingobacteriales</taxon>
        <taxon>Sphingobacteriaceae</taxon>
        <taxon>Pedobacter</taxon>
    </lineage>
</organism>
<dbReference type="InterPro" id="IPR016195">
    <property type="entry name" value="Pol/histidinol_Pase-like"/>
</dbReference>
<dbReference type="GO" id="GO:0005524">
    <property type="term" value="F:ATP binding"/>
    <property type="evidence" value="ECO:0007669"/>
    <property type="project" value="UniProtKB-KW"/>
</dbReference>
<dbReference type="InterPro" id="IPR050095">
    <property type="entry name" value="ECF_ABC_transporter_ATP-bd"/>
</dbReference>
<feature type="domain" description="AAA+ ATPase" evidence="5">
    <location>
        <begin position="288"/>
        <end position="821"/>
    </location>
</feature>
<proteinExistence type="predicted"/>
<dbReference type="InterPro" id="IPR027417">
    <property type="entry name" value="P-loop_NTPase"/>
</dbReference>
<evidence type="ECO:0000256" key="1">
    <source>
        <dbReference type="ARBA" id="ARBA00022448"/>
    </source>
</evidence>
<keyword evidence="2" id="KW-0547">Nucleotide-binding</keyword>
<dbReference type="InterPro" id="IPR054787">
    <property type="entry name" value="TrlF_ATPase"/>
</dbReference>
<evidence type="ECO:0000256" key="4">
    <source>
        <dbReference type="SAM" id="Coils"/>
    </source>
</evidence>
<dbReference type="GO" id="GO:0043190">
    <property type="term" value="C:ATP-binding cassette (ABC) transporter complex"/>
    <property type="evidence" value="ECO:0007669"/>
    <property type="project" value="TreeGrafter"/>
</dbReference>
<dbReference type="PANTHER" id="PTHR43553">
    <property type="entry name" value="HEAVY METAL TRANSPORTER"/>
    <property type="match status" value="1"/>
</dbReference>
<dbReference type="SMART" id="SM00382">
    <property type="entry name" value="AAA"/>
    <property type="match status" value="1"/>
</dbReference>
<dbReference type="GO" id="GO:0042626">
    <property type="term" value="F:ATPase-coupled transmembrane transporter activity"/>
    <property type="evidence" value="ECO:0007669"/>
    <property type="project" value="TreeGrafter"/>
</dbReference>
<feature type="domain" description="Polymerase/histidinol phosphatase N-terminal" evidence="6">
    <location>
        <begin position="9"/>
        <end position="79"/>
    </location>
</feature>
<comment type="caution">
    <text evidence="7">The sequence shown here is derived from an EMBL/GenBank/DDBJ whole genome shotgun (WGS) entry which is preliminary data.</text>
</comment>
<keyword evidence="1" id="KW-0813">Transport</keyword>
<dbReference type="RefSeq" id="WP_136837340.1">
    <property type="nucleotide sequence ID" value="NZ_SWBQ01000005.1"/>
</dbReference>
<evidence type="ECO:0000256" key="2">
    <source>
        <dbReference type="ARBA" id="ARBA00022741"/>
    </source>
</evidence>
<feature type="coiled-coil region" evidence="4">
    <location>
        <begin position="554"/>
        <end position="611"/>
    </location>
</feature>
<feature type="coiled-coil region" evidence="4">
    <location>
        <begin position="502"/>
        <end position="529"/>
    </location>
</feature>
<keyword evidence="4" id="KW-0175">Coiled coil</keyword>
<gene>
    <name evidence="7" type="ORF">FA047_17335</name>
</gene>
<dbReference type="NCBIfam" id="NF045780">
    <property type="entry name" value="TrlF_fam_ATP"/>
    <property type="match status" value="1"/>
</dbReference>
<dbReference type="GO" id="GO:0003824">
    <property type="term" value="F:catalytic activity"/>
    <property type="evidence" value="ECO:0007669"/>
    <property type="project" value="InterPro"/>
</dbReference>
<dbReference type="InterPro" id="IPR003593">
    <property type="entry name" value="AAA+_ATPase"/>
</dbReference>
<dbReference type="SMART" id="SM00481">
    <property type="entry name" value="POLIIIAc"/>
    <property type="match status" value="1"/>
</dbReference>
<dbReference type="CDD" id="cd07432">
    <property type="entry name" value="PHP_HisPPase"/>
    <property type="match status" value="1"/>
</dbReference>
<dbReference type="EMBL" id="SWBQ01000005">
    <property type="protein sequence ID" value="TKC04347.1"/>
    <property type="molecule type" value="Genomic_DNA"/>
</dbReference>
<evidence type="ECO:0000256" key="3">
    <source>
        <dbReference type="ARBA" id="ARBA00022840"/>
    </source>
</evidence>
<dbReference type="AlphaFoldDB" id="A0A4U1CI72"/>
<evidence type="ECO:0000313" key="7">
    <source>
        <dbReference type="EMBL" id="TKC04347.1"/>
    </source>
</evidence>
<dbReference type="OrthoDB" id="9791620at2"/>
<reference evidence="7 8" key="1">
    <citation type="submission" date="2019-04" db="EMBL/GenBank/DDBJ databases">
        <title>Pedobacter sp. RP-3-15 sp. nov., isolated from Arctic soil.</title>
        <authorList>
            <person name="Dahal R.H."/>
            <person name="Kim D.-U."/>
        </authorList>
    </citation>
    <scope>NUCLEOTIDE SEQUENCE [LARGE SCALE GENOMIC DNA]</scope>
    <source>
        <strain evidence="7 8">RP-3-15</strain>
    </source>
</reference>
<keyword evidence="8" id="KW-1185">Reference proteome</keyword>
<accession>A0A4U1CI72</accession>
<evidence type="ECO:0000313" key="8">
    <source>
        <dbReference type="Proteomes" id="UP000307244"/>
    </source>
</evidence>
<dbReference type="Proteomes" id="UP000307244">
    <property type="component" value="Unassembled WGS sequence"/>
</dbReference>
<dbReference type="SUPFAM" id="SSF89550">
    <property type="entry name" value="PHP domain-like"/>
    <property type="match status" value="1"/>
</dbReference>
<dbReference type="Gene3D" id="3.20.20.140">
    <property type="entry name" value="Metal-dependent hydrolases"/>
    <property type="match status" value="1"/>
</dbReference>
<keyword evidence="3" id="KW-0067">ATP-binding</keyword>
<dbReference type="Gene3D" id="3.40.50.300">
    <property type="entry name" value="P-loop containing nucleotide triphosphate hydrolases"/>
    <property type="match status" value="2"/>
</dbReference>
<evidence type="ECO:0000259" key="6">
    <source>
        <dbReference type="SMART" id="SM00481"/>
    </source>
</evidence>
<protein>
    <submittedName>
        <fullName evidence="7">PHP domain-containing protein</fullName>
    </submittedName>
</protein>
<evidence type="ECO:0000259" key="5">
    <source>
        <dbReference type="SMART" id="SM00382"/>
    </source>
</evidence>
<sequence length="850" mass="96239">MPGSKWRKWDLHFHTQTSYDHQSKTTTDQEIVDKLVSCGVEVIAITDHNTIDVARIRNLQKLGKGRLTVLPGIEFLSDSRADDPIHFIAIFDEDCKLDYIWGELKHNTSLKKIEGEGKKHNEVYCELPSTIEKIKELGGIVTIHAGSKSNSFERITHAIPHGMAQKEDIARLVDIFELGKEKDFEAYAQMVLPHVLSTTGKSMPTIICSDNHDVNSYSVKQNLWIKAEPTFEGLKQILYEPSYRVYVGQEPPINPLRSIDKVVFDFPENCEFEGEPFCFSGRLELDFSPNFTCIIGGRGTGKSTLLNLIHEKLKPSENIFFRSKKIKGADGKVIDISECVKIDNDDDDKQIEFLSQNEIEEFAQNYSKLTNAIYSRLLKSDIDGSIETLEEALKNDLLKYRLNTIVITRLNSLNKDVLQKRKEKASYQKIVDSFSSPEYKELSQAVQNATKVYGDFLKGKETFIKLGTDLSELIKALGSRPTENYFDQETARIVSEIKSSLTKSSEGEIIKAEEQLTALENTIAVKQAELRQFLSDKGVTSENLNDISNAAIIISGLEGEIAEKEKEITSLEENLKNFDKEKLKKSSIEYKEKLEIKIRTISEILENIDNKSVKPISLHLDFDMEAARQAIFDNFKSLFEGRINQSAHKGDGILKELLFTINPEDIIDRDTMLVALKSHSSSSAAKLFLIDLFAEASNFEAYKWLCERNLLDYASFRKINVFYDGRPVDSSSFGQRCTAVLVILLLLGNNPIIIDEPEAHLDSLLIANYLVDVLKKSKQSRQIIFATHNANFVINGDAEYIHILANDETTGKTQIHSTTIENPKTKETLVSLEGGKDAFYKRETKYQFKK</sequence>
<dbReference type="SUPFAM" id="SSF52540">
    <property type="entry name" value="P-loop containing nucleoside triphosphate hydrolases"/>
    <property type="match status" value="1"/>
</dbReference>
<name>A0A4U1CI72_9SPHI</name>